<name>H2XKH6_CIOIN</name>
<dbReference type="Proteomes" id="UP000008144">
    <property type="component" value="Chromosome 4"/>
</dbReference>
<reference evidence="2" key="1">
    <citation type="journal article" date="2002" name="Science">
        <title>The draft genome of Ciona intestinalis: insights into chordate and vertebrate origins.</title>
        <authorList>
            <person name="Dehal P."/>
            <person name="Satou Y."/>
            <person name="Campbell R.K."/>
            <person name="Chapman J."/>
            <person name="Degnan B."/>
            <person name="De Tomaso A."/>
            <person name="Davidson B."/>
            <person name="Di Gregorio A."/>
            <person name="Gelpke M."/>
            <person name="Goodstein D.M."/>
            <person name="Harafuji N."/>
            <person name="Hastings K.E."/>
            <person name="Ho I."/>
            <person name="Hotta K."/>
            <person name="Huang W."/>
            <person name="Kawashima T."/>
            <person name="Lemaire P."/>
            <person name="Martinez D."/>
            <person name="Meinertzhagen I.A."/>
            <person name="Necula S."/>
            <person name="Nonaka M."/>
            <person name="Putnam N."/>
            <person name="Rash S."/>
            <person name="Saiga H."/>
            <person name="Satake M."/>
            <person name="Terry A."/>
            <person name="Yamada L."/>
            <person name="Wang H.G."/>
            <person name="Awazu S."/>
            <person name="Azumi K."/>
            <person name="Boore J."/>
            <person name="Branno M."/>
            <person name="Chin-Bow S."/>
            <person name="DeSantis R."/>
            <person name="Doyle S."/>
            <person name="Francino P."/>
            <person name="Keys D.N."/>
            <person name="Haga S."/>
            <person name="Hayashi H."/>
            <person name="Hino K."/>
            <person name="Imai K.S."/>
            <person name="Inaba K."/>
            <person name="Kano S."/>
            <person name="Kobayashi K."/>
            <person name="Kobayashi M."/>
            <person name="Lee B.I."/>
            <person name="Makabe K.W."/>
            <person name="Manohar C."/>
            <person name="Matassi G."/>
            <person name="Medina M."/>
            <person name="Mochizuki Y."/>
            <person name="Mount S."/>
            <person name="Morishita T."/>
            <person name="Miura S."/>
            <person name="Nakayama A."/>
            <person name="Nishizaka S."/>
            <person name="Nomoto H."/>
            <person name="Ohta F."/>
            <person name="Oishi K."/>
            <person name="Rigoutsos I."/>
            <person name="Sano M."/>
            <person name="Sasaki A."/>
            <person name="Sasakura Y."/>
            <person name="Shoguchi E."/>
            <person name="Shin-i T."/>
            <person name="Spagnuolo A."/>
            <person name="Stainier D."/>
            <person name="Suzuki M.M."/>
            <person name="Tassy O."/>
            <person name="Takatori N."/>
            <person name="Tokuoka M."/>
            <person name="Yagi K."/>
            <person name="Yoshizaki F."/>
            <person name="Wada S."/>
            <person name="Zhang C."/>
            <person name="Hyatt P.D."/>
            <person name="Larimer F."/>
            <person name="Detter C."/>
            <person name="Doggett N."/>
            <person name="Glavina T."/>
            <person name="Hawkins T."/>
            <person name="Richardson P."/>
            <person name="Lucas S."/>
            <person name="Kohara Y."/>
            <person name="Levine M."/>
            <person name="Satoh N."/>
            <person name="Rokhsar D.S."/>
        </authorList>
    </citation>
    <scope>NUCLEOTIDE SEQUENCE [LARGE SCALE GENOMIC DNA]</scope>
</reference>
<evidence type="ECO:0000313" key="1">
    <source>
        <dbReference type="Ensembl" id="ENSCINP00000030158.1"/>
    </source>
</evidence>
<reference evidence="1" key="2">
    <citation type="journal article" date="2008" name="Genome Biol.">
        <title>Improved genome assembly and evidence-based global gene model set for the chordate Ciona intestinalis: new insight into intron and operon populations.</title>
        <authorList>
            <person name="Satou Y."/>
            <person name="Mineta K."/>
            <person name="Ogasawara M."/>
            <person name="Sasakura Y."/>
            <person name="Shoguchi E."/>
            <person name="Ueno K."/>
            <person name="Yamada L."/>
            <person name="Matsumoto J."/>
            <person name="Wasserscheid J."/>
            <person name="Dewar K."/>
            <person name="Wiley G.B."/>
            <person name="Macmil S.L."/>
            <person name="Roe B.A."/>
            <person name="Zeller R.W."/>
            <person name="Hastings K.E."/>
            <person name="Lemaire P."/>
            <person name="Lindquist E."/>
            <person name="Endo T."/>
            <person name="Hotta K."/>
            <person name="Inaba K."/>
        </authorList>
    </citation>
    <scope>NUCLEOTIDE SEQUENCE [LARGE SCALE GENOMIC DNA]</scope>
    <source>
        <strain evidence="1">wild type</strain>
    </source>
</reference>
<sequence length="45" mass="4966">MLVFIFGSPSAWYILKINLALCLSACTPSGRSKLLEIKFSCTLQT</sequence>
<evidence type="ECO:0000313" key="2">
    <source>
        <dbReference type="Proteomes" id="UP000008144"/>
    </source>
</evidence>
<organism evidence="1 2">
    <name type="scientific">Ciona intestinalis</name>
    <name type="common">Transparent sea squirt</name>
    <name type="synonym">Ascidia intestinalis</name>
    <dbReference type="NCBI Taxonomy" id="7719"/>
    <lineage>
        <taxon>Eukaryota</taxon>
        <taxon>Metazoa</taxon>
        <taxon>Chordata</taxon>
        <taxon>Tunicata</taxon>
        <taxon>Ascidiacea</taxon>
        <taxon>Phlebobranchia</taxon>
        <taxon>Cionidae</taxon>
        <taxon>Ciona</taxon>
    </lineage>
</organism>
<protein>
    <submittedName>
        <fullName evidence="1">Uncharacterized protein</fullName>
    </submittedName>
</protein>
<reference evidence="1" key="3">
    <citation type="submission" date="2025-08" db="UniProtKB">
        <authorList>
            <consortium name="Ensembl"/>
        </authorList>
    </citation>
    <scope>IDENTIFICATION</scope>
</reference>
<reference evidence="1" key="4">
    <citation type="submission" date="2025-09" db="UniProtKB">
        <authorList>
            <consortium name="Ensembl"/>
        </authorList>
    </citation>
    <scope>IDENTIFICATION</scope>
</reference>
<dbReference type="InParanoid" id="H2XKH6"/>
<dbReference type="HOGENOM" id="CLU_3207332_0_0_1"/>
<dbReference type="Ensembl" id="ENSCINT00000031089.1">
    <property type="protein sequence ID" value="ENSCINP00000030158.1"/>
    <property type="gene ID" value="ENSCING00000023126.1"/>
</dbReference>
<proteinExistence type="predicted"/>
<dbReference type="EMBL" id="EAAA01001994">
    <property type="status" value="NOT_ANNOTATED_CDS"/>
    <property type="molecule type" value="Genomic_DNA"/>
</dbReference>
<accession>H2XKH6</accession>
<keyword evidence="2" id="KW-1185">Reference proteome</keyword>
<dbReference type="AlphaFoldDB" id="H2XKH6"/>